<protein>
    <recommendedName>
        <fullName evidence="2">HTH cro/C1-type domain-containing protein</fullName>
    </recommendedName>
</protein>
<dbReference type="Proteomes" id="UP001161388">
    <property type="component" value="Unassembled WGS sequence"/>
</dbReference>
<dbReference type="PROSITE" id="PS50943">
    <property type="entry name" value="HTH_CROC1"/>
    <property type="match status" value="1"/>
</dbReference>
<proteinExistence type="predicted"/>
<evidence type="ECO:0000313" key="3">
    <source>
        <dbReference type="EMBL" id="GLQ26112.1"/>
    </source>
</evidence>
<gene>
    <name evidence="3" type="ORF">GCM10007927_09150</name>
</gene>
<dbReference type="InterPro" id="IPR001387">
    <property type="entry name" value="Cro/C1-type_HTH"/>
</dbReference>
<dbReference type="SUPFAM" id="SSF47413">
    <property type="entry name" value="lambda repressor-like DNA-binding domains"/>
    <property type="match status" value="1"/>
</dbReference>
<sequence length="120" mass="13599">MWDQKPMTSPTFTERLRAKIDSDPNLTEAGLAKKANLDTSTIRQMLAKNRSPRMNTAEKICRALGTTVEEFMLDSDSKEERDIALLVSRLSLDLRQKLLSYGEGLLDAQDHTPEESDEEE</sequence>
<evidence type="ECO:0000256" key="1">
    <source>
        <dbReference type="SAM" id="MobiDB-lite"/>
    </source>
</evidence>
<dbReference type="SMART" id="SM00530">
    <property type="entry name" value="HTH_XRE"/>
    <property type="match status" value="1"/>
</dbReference>
<evidence type="ECO:0000259" key="2">
    <source>
        <dbReference type="PROSITE" id="PS50943"/>
    </source>
</evidence>
<organism evidence="3 4">
    <name type="scientific">Sulfitobacter pacificus</name>
    <dbReference type="NCBI Taxonomy" id="1499314"/>
    <lineage>
        <taxon>Bacteria</taxon>
        <taxon>Pseudomonadati</taxon>
        <taxon>Pseudomonadota</taxon>
        <taxon>Alphaproteobacteria</taxon>
        <taxon>Rhodobacterales</taxon>
        <taxon>Roseobacteraceae</taxon>
        <taxon>Sulfitobacter</taxon>
    </lineage>
</organism>
<reference evidence="3" key="2">
    <citation type="submission" date="2023-01" db="EMBL/GenBank/DDBJ databases">
        <title>Draft genome sequence of Sulfitobacter pacificus strain NBRC 109915.</title>
        <authorList>
            <person name="Sun Q."/>
            <person name="Mori K."/>
        </authorList>
    </citation>
    <scope>NUCLEOTIDE SEQUENCE</scope>
    <source>
        <strain evidence="3">NBRC 109915</strain>
    </source>
</reference>
<reference evidence="3" key="1">
    <citation type="journal article" date="2014" name="Int. J. Syst. Evol. Microbiol.">
        <title>Complete genome of a new Firmicutes species belonging to the dominant human colonic microbiota ('Ruminococcus bicirculans') reveals two chromosomes and a selective capacity to utilize plant glucans.</title>
        <authorList>
            <consortium name="NISC Comparative Sequencing Program"/>
            <person name="Wegmann U."/>
            <person name="Louis P."/>
            <person name="Goesmann A."/>
            <person name="Henrissat B."/>
            <person name="Duncan S.H."/>
            <person name="Flint H.J."/>
        </authorList>
    </citation>
    <scope>NUCLEOTIDE SEQUENCE</scope>
    <source>
        <strain evidence="3">NBRC 109915</strain>
    </source>
</reference>
<dbReference type="Gene3D" id="1.10.260.40">
    <property type="entry name" value="lambda repressor-like DNA-binding domains"/>
    <property type="match status" value="1"/>
</dbReference>
<dbReference type="CDD" id="cd00093">
    <property type="entry name" value="HTH_XRE"/>
    <property type="match status" value="1"/>
</dbReference>
<feature type="domain" description="HTH cro/C1-type" evidence="2">
    <location>
        <begin position="31"/>
        <end position="71"/>
    </location>
</feature>
<accession>A0ABQ5VGA7</accession>
<evidence type="ECO:0000313" key="4">
    <source>
        <dbReference type="Proteomes" id="UP001161388"/>
    </source>
</evidence>
<dbReference type="Pfam" id="PF01381">
    <property type="entry name" value="HTH_3"/>
    <property type="match status" value="1"/>
</dbReference>
<feature type="compositionally biased region" description="Polar residues" evidence="1">
    <location>
        <begin position="1"/>
        <end position="12"/>
    </location>
</feature>
<keyword evidence="4" id="KW-1185">Reference proteome</keyword>
<dbReference type="EMBL" id="BSNL01000001">
    <property type="protein sequence ID" value="GLQ26112.1"/>
    <property type="molecule type" value="Genomic_DNA"/>
</dbReference>
<feature type="region of interest" description="Disordered" evidence="1">
    <location>
        <begin position="1"/>
        <end position="20"/>
    </location>
</feature>
<comment type="caution">
    <text evidence="3">The sequence shown here is derived from an EMBL/GenBank/DDBJ whole genome shotgun (WGS) entry which is preliminary data.</text>
</comment>
<name>A0ABQ5VGA7_9RHOB</name>
<dbReference type="InterPro" id="IPR010982">
    <property type="entry name" value="Lambda_DNA-bd_dom_sf"/>
</dbReference>